<dbReference type="OrthoDB" id="4065996at2759"/>
<dbReference type="AlphaFoldDB" id="A0A6C1DNH4"/>
<evidence type="ECO:0000313" key="1">
    <source>
        <dbReference type="EMBL" id="QID78592.1"/>
    </source>
</evidence>
<dbReference type="EMBL" id="CP048985">
    <property type="protein sequence ID" value="QID78592.1"/>
    <property type="molecule type" value="Genomic_DNA"/>
</dbReference>
<protein>
    <submittedName>
        <fullName evidence="1">Rrg1p</fullName>
    </submittedName>
</protein>
<reference evidence="1 2" key="1">
    <citation type="journal article" date="2019" name="BMC Genomics">
        <title>Chromosome level assembly and comparative genome analysis confirm lager-brewing yeasts originated from a single hybridization.</title>
        <authorList>
            <person name="Salazar A.N."/>
            <person name="Gorter de Vries A.R."/>
            <person name="van den Broek M."/>
            <person name="Brouwers N."/>
            <person name="de la Torre Cortes P."/>
            <person name="Kuijpers N.G.A."/>
            <person name="Daran J.G."/>
            <person name="Abeel T."/>
        </authorList>
    </citation>
    <scope>NUCLEOTIDE SEQUENCE [LARGE SCALE GENOMIC DNA]</scope>
    <source>
        <strain evidence="1 2">CBS 1483</strain>
    </source>
</reference>
<accession>A0A6C1DNH4</accession>
<keyword evidence="2" id="KW-1185">Reference proteome</keyword>
<name>A0A6C1DNH4_SACPS</name>
<evidence type="ECO:0000313" key="2">
    <source>
        <dbReference type="Proteomes" id="UP000501346"/>
    </source>
</evidence>
<organism evidence="1 2">
    <name type="scientific">Saccharomyces pastorianus</name>
    <name type="common">Lager yeast</name>
    <name type="synonym">Saccharomyces cerevisiae x Saccharomyces eubayanus</name>
    <dbReference type="NCBI Taxonomy" id="27292"/>
    <lineage>
        <taxon>Eukaryota</taxon>
        <taxon>Fungi</taxon>
        <taxon>Dikarya</taxon>
        <taxon>Ascomycota</taxon>
        <taxon>Saccharomycotina</taxon>
        <taxon>Saccharomycetes</taxon>
        <taxon>Saccharomycetales</taxon>
        <taxon>Saccharomycetaceae</taxon>
        <taxon>Saccharomyces</taxon>
    </lineage>
</organism>
<proteinExistence type="predicted"/>
<gene>
    <name evidence="1" type="primary">RRG1_1</name>
    <name evidence="1" type="ORF">GRS66_000807</name>
</gene>
<sequence length="365" mass="42958">MAQNFGKIPSHKSYVLSLYRTVLRNIPKCCHSYAFQYEIKKTLSKQLFKHKHDKSSWSVYTLLNEFSLLNNCLLEGKLQEIKNLMKPLKKMKKQLETTKILNSLTSLGDVKTNDPEEVRRFHVLSAYIKRKQDLGLLPAYIPKTYQHKLLLPLALNEHACLKLFHIQQKLKNGPPSARLSYTKEGRNQIWFVRSPINKGRQQSKKLGILIRKERKDSQKNIDNLNFCEINAAWALHEAIWEEYLESKKIIKVNLPKYLEYAANIPKSTKCNPSSQYQKIKEWVDPVREIMFELHSKSFQRVEYFNKYKEKLLKNGGQLAYFDKKSKEMYAKRLTLFRKMSKETLPYVTLFIEGRDLPSVLAKYGF</sequence>
<dbReference type="Proteomes" id="UP000501346">
    <property type="component" value="Chromosome ScIV"/>
</dbReference>